<comment type="similarity">
    <text evidence="2">Belongs to the OMP decarboxylase family. Type 2 subfamily.</text>
</comment>
<proteinExistence type="inferred from homology"/>
<comment type="pathway">
    <text evidence="1">Pyrimidine metabolism; UMP biosynthesis via de novo pathway; UMP from orotate: step 2/2.</text>
</comment>
<evidence type="ECO:0000256" key="2">
    <source>
        <dbReference type="ARBA" id="ARBA00008847"/>
    </source>
</evidence>
<dbReference type="Proteomes" id="UP000058925">
    <property type="component" value="Chromosome"/>
</dbReference>
<reference evidence="12" key="1">
    <citation type="submission" date="2015-10" db="EMBL/GenBank/DDBJ databases">
        <title>Niche specialization of a soil ammonia-oxidizing archaeon, Candidatus Nitrosocosmicus oleophilus.</title>
        <authorList>
            <person name="Jung M.-Y."/>
            <person name="Rhee S.-K."/>
        </authorList>
    </citation>
    <scope>NUCLEOTIDE SEQUENCE [LARGE SCALE GENOMIC DNA]</scope>
    <source>
        <strain evidence="12">MY3</strain>
    </source>
</reference>
<dbReference type="RefSeq" id="WP_196816581.1">
    <property type="nucleotide sequence ID" value="NZ_CP012850.1"/>
</dbReference>
<evidence type="ECO:0000256" key="8">
    <source>
        <dbReference type="ARBA" id="ARBA00033428"/>
    </source>
</evidence>
<evidence type="ECO:0000313" key="12">
    <source>
        <dbReference type="Proteomes" id="UP000058925"/>
    </source>
</evidence>
<dbReference type="InterPro" id="IPR011060">
    <property type="entry name" value="RibuloseP-bd_barrel"/>
</dbReference>
<dbReference type="Gene3D" id="3.20.20.70">
    <property type="entry name" value="Aldolase class I"/>
    <property type="match status" value="1"/>
</dbReference>
<dbReference type="InterPro" id="IPR011995">
    <property type="entry name" value="OMPdecase_type-2"/>
</dbReference>
<dbReference type="EC" id="4.1.1.23" evidence="3"/>
<dbReference type="PANTHER" id="PTHR43375:SF1">
    <property type="entry name" value="OROTIDINE 5'-PHOSPHATE DECARBOXYLASE"/>
    <property type="match status" value="1"/>
</dbReference>
<dbReference type="SUPFAM" id="SSF51366">
    <property type="entry name" value="Ribulose-phoshate binding barrel"/>
    <property type="match status" value="1"/>
</dbReference>
<evidence type="ECO:0000256" key="1">
    <source>
        <dbReference type="ARBA" id="ARBA00004861"/>
    </source>
</evidence>
<evidence type="ECO:0000256" key="9">
    <source>
        <dbReference type="ARBA" id="ARBA00049157"/>
    </source>
</evidence>
<dbReference type="GeneID" id="60423190"/>
<feature type="domain" description="Orotidine 5'-phosphate decarboxylase" evidence="10">
    <location>
        <begin position="21"/>
        <end position="250"/>
    </location>
</feature>
<dbReference type="EMBL" id="CP012850">
    <property type="protein sequence ID" value="ALI37522.1"/>
    <property type="molecule type" value="Genomic_DNA"/>
</dbReference>
<sequence>MDKYESFANRINKIRRKKNSNIVLAVDPNFDVENIFDYVCHVIDQLHDYVCAIKLNFHVILPLSKIELKKITQIAHEDNLQIIADIKLNDIFDTNKVTIKYLSSSGFDSVIVNPFIGKISLKATVDYAHSLNFGVISLVYMSHADAVEGYGASLANPDGINKSENSKPVYRIFYENSKSAGVDGVVIGGNRLDILKELRDKGDEGLPIYSPGIITQGGDIKMALESGSTYLIIGRAIINSDSPLNKVKDIYDLVKGLEYWDH</sequence>
<name>A0A654MDG9_9ARCH</name>
<dbReference type="GO" id="GO:0044205">
    <property type="term" value="P:'de novo' UMP biosynthetic process"/>
    <property type="evidence" value="ECO:0007669"/>
    <property type="project" value="UniProtKB-UniPathway"/>
</dbReference>
<gene>
    <name evidence="11" type="primary">pyrF</name>
    <name evidence="11" type="ORF">NMY3_03339</name>
</gene>
<accession>A0A654MDG9</accession>
<evidence type="ECO:0000256" key="3">
    <source>
        <dbReference type="ARBA" id="ARBA00012321"/>
    </source>
</evidence>
<dbReference type="AlphaFoldDB" id="A0A654MDG9"/>
<dbReference type="OrthoDB" id="94124at2157"/>
<evidence type="ECO:0000259" key="10">
    <source>
        <dbReference type="SMART" id="SM00934"/>
    </source>
</evidence>
<keyword evidence="6" id="KW-0665">Pyrimidine biosynthesis</keyword>
<evidence type="ECO:0000313" key="11">
    <source>
        <dbReference type="EMBL" id="ALI37522.1"/>
    </source>
</evidence>
<dbReference type="InterPro" id="IPR013785">
    <property type="entry name" value="Aldolase_TIM"/>
</dbReference>
<keyword evidence="7 11" id="KW-0456">Lyase</keyword>
<dbReference type="PANTHER" id="PTHR43375">
    <property type="entry name" value="OROTIDINE 5'-PHOSPHATE DECARBOXYLASE"/>
    <property type="match status" value="1"/>
</dbReference>
<dbReference type="SMART" id="SM00934">
    <property type="entry name" value="OMPdecase"/>
    <property type="match status" value="1"/>
</dbReference>
<protein>
    <recommendedName>
        <fullName evidence="4">Orotidine 5'-phosphate decarboxylase</fullName>
        <ecNumber evidence="3">4.1.1.23</ecNumber>
    </recommendedName>
    <alternativeName>
        <fullName evidence="8">OMP decarboxylase</fullName>
    </alternativeName>
</protein>
<evidence type="ECO:0000256" key="5">
    <source>
        <dbReference type="ARBA" id="ARBA00022793"/>
    </source>
</evidence>
<organism evidence="11 12">
    <name type="scientific">Candidatus Nitrosocosmicus oleophilus</name>
    <dbReference type="NCBI Taxonomy" id="1353260"/>
    <lineage>
        <taxon>Archaea</taxon>
        <taxon>Nitrososphaerota</taxon>
        <taxon>Nitrososphaeria</taxon>
        <taxon>Nitrososphaerales</taxon>
        <taxon>Nitrososphaeraceae</taxon>
        <taxon>Candidatus Nitrosocosmicus</taxon>
    </lineage>
</organism>
<dbReference type="GO" id="GO:0004590">
    <property type="term" value="F:orotidine-5'-phosphate decarboxylase activity"/>
    <property type="evidence" value="ECO:0007669"/>
    <property type="project" value="UniProtKB-EC"/>
</dbReference>
<keyword evidence="12" id="KW-1185">Reference proteome</keyword>
<dbReference type="UniPathway" id="UPA00070">
    <property type="reaction ID" value="UER00120"/>
</dbReference>
<evidence type="ECO:0000256" key="4">
    <source>
        <dbReference type="ARBA" id="ARBA00021923"/>
    </source>
</evidence>
<dbReference type="Pfam" id="PF00215">
    <property type="entry name" value="OMPdecase"/>
    <property type="match status" value="1"/>
</dbReference>
<evidence type="ECO:0000256" key="6">
    <source>
        <dbReference type="ARBA" id="ARBA00022975"/>
    </source>
</evidence>
<dbReference type="CDD" id="cd04725">
    <property type="entry name" value="OMP_decarboxylase_like"/>
    <property type="match status" value="1"/>
</dbReference>
<evidence type="ECO:0000256" key="7">
    <source>
        <dbReference type="ARBA" id="ARBA00023239"/>
    </source>
</evidence>
<dbReference type="KEGG" id="taa:NMY3_03339"/>
<dbReference type="InterPro" id="IPR001754">
    <property type="entry name" value="OMPdeCOase_dom"/>
</dbReference>
<dbReference type="GO" id="GO:0006207">
    <property type="term" value="P:'de novo' pyrimidine nucleobase biosynthetic process"/>
    <property type="evidence" value="ECO:0007669"/>
    <property type="project" value="InterPro"/>
</dbReference>
<comment type="catalytic activity">
    <reaction evidence="9">
        <text>orotidine 5'-phosphate + H(+) = UMP + CO2</text>
        <dbReference type="Rhea" id="RHEA:11596"/>
        <dbReference type="ChEBI" id="CHEBI:15378"/>
        <dbReference type="ChEBI" id="CHEBI:16526"/>
        <dbReference type="ChEBI" id="CHEBI:57538"/>
        <dbReference type="ChEBI" id="CHEBI:57865"/>
        <dbReference type="EC" id="4.1.1.23"/>
    </reaction>
</comment>
<keyword evidence="5" id="KW-0210">Decarboxylase</keyword>